<name>A0A2S8BRF8_9MYCO</name>
<evidence type="ECO:0000313" key="1">
    <source>
        <dbReference type="EMBL" id="PQM49216.1"/>
    </source>
</evidence>
<comment type="caution">
    <text evidence="1">The sequence shown here is derived from an EMBL/GenBank/DDBJ whole genome shotgun (WGS) entry which is preliminary data.</text>
</comment>
<sequence length="64" mass="6972">MPPMTVLPDQIADSVREAWGIDTGPVSRLSGGQEVDTRCVHLIIMFSKTERGATLNAWTESVLS</sequence>
<organism evidence="1 2">
    <name type="scientific">Mycobacterium talmoniae</name>
    <dbReference type="NCBI Taxonomy" id="1858794"/>
    <lineage>
        <taxon>Bacteria</taxon>
        <taxon>Bacillati</taxon>
        <taxon>Actinomycetota</taxon>
        <taxon>Actinomycetes</taxon>
        <taxon>Mycobacteriales</taxon>
        <taxon>Mycobacteriaceae</taxon>
        <taxon>Mycobacterium</taxon>
    </lineage>
</organism>
<gene>
    <name evidence="1" type="ORF">C1Y40_00571</name>
</gene>
<dbReference type="EMBL" id="PPEA01000089">
    <property type="protein sequence ID" value="PQM49216.1"/>
    <property type="molecule type" value="Genomic_DNA"/>
</dbReference>
<protein>
    <submittedName>
        <fullName evidence="1">Uncharacterized protein</fullName>
    </submittedName>
</protein>
<evidence type="ECO:0000313" key="2">
    <source>
        <dbReference type="Proteomes" id="UP000238296"/>
    </source>
</evidence>
<dbReference type="AlphaFoldDB" id="A0A2S8BRF8"/>
<accession>A0A2S8BRF8</accession>
<reference evidence="1 2" key="1">
    <citation type="journal article" date="2017" name="Int. J. Syst. Evol. Microbiol.">
        <title>Mycobacterium talmoniae sp. nov., a slowly growing mycobacterium isolated from human respiratory samples.</title>
        <authorList>
            <person name="Davidson R.M."/>
            <person name="DeGroote M.A."/>
            <person name="Marola J.L."/>
            <person name="Buss S."/>
            <person name="Jones V."/>
            <person name="McNeil M.R."/>
            <person name="Freifeld A.G."/>
            <person name="Elaine Epperson L."/>
            <person name="Hasan N.A."/>
            <person name="Jackson M."/>
            <person name="Iwen P.C."/>
            <person name="Salfinger M."/>
            <person name="Strong M."/>
        </authorList>
    </citation>
    <scope>NUCLEOTIDE SEQUENCE [LARGE SCALE GENOMIC DNA]</scope>
    <source>
        <strain evidence="1 2">ATCC BAA-2683</strain>
    </source>
</reference>
<proteinExistence type="predicted"/>
<dbReference type="Proteomes" id="UP000238296">
    <property type="component" value="Unassembled WGS sequence"/>
</dbReference>